<name>A0A2T3NG48_9GAMM</name>
<sequence>MKKTISSVSLMGRFSAGFVPLFLASMIIPVLVLAGWGLVKIIEDDHWLFLSALIALSSFMVVAGAIWFRHIRRNASGETRRSAAGEAGQLEGDYEVGPSGEWGEFDRKVWDTLNPEIGGYLSKDDSWTALRDHALALSMEVASQYYPERDTKALSFTAPEFLLMLEKVSHRYRHFLLNHVPFAETLKLSHFQQGYQHKDKLGAAKKVYDVYRVFRAVTPAGLIAEARGQLLGRLFDEVNEEVQFTLKKVLLQEVLSVAIDLYSGRYKAAEGELKSSEADSEFAEELEPLRVAIVGQVSAGKSSLVNTFVGNIVAEVSAIPSTENIVLHRCYVDGIDIIHLVDLPGIDGSDSTNKLLVKQMAQSDIVLWVLKANQPARKSDAILRQQLDEYYVQEENRSRKKPKIIMVLNQVDRLTPVKEWQPPYDLDNAQSAKGKTIKAALTFNSQQLKPDDAVVVAMPPDEQPYNMDSLAEALLAAFQEGVNTQLNRRRLEHKSEALTQQAKRLYRLGKVAVKRYTS</sequence>
<evidence type="ECO:0000256" key="1">
    <source>
        <dbReference type="SAM" id="Phobius"/>
    </source>
</evidence>
<evidence type="ECO:0000259" key="2">
    <source>
        <dbReference type="Pfam" id="PF01926"/>
    </source>
</evidence>
<dbReference type="PANTHER" id="PTHR42714">
    <property type="entry name" value="TRNA MODIFICATION GTPASE GTPBP3"/>
    <property type="match status" value="1"/>
</dbReference>
<dbReference type="CDD" id="cd00882">
    <property type="entry name" value="Ras_like_GTPase"/>
    <property type="match status" value="1"/>
</dbReference>
<dbReference type="Proteomes" id="UP000241346">
    <property type="component" value="Unassembled WGS sequence"/>
</dbReference>
<dbReference type="GO" id="GO:0002098">
    <property type="term" value="P:tRNA wobble uridine modification"/>
    <property type="evidence" value="ECO:0007669"/>
    <property type="project" value="TreeGrafter"/>
</dbReference>
<dbReference type="RefSeq" id="WP_107298350.1">
    <property type="nucleotide sequence ID" value="NZ_PYMB01000003.1"/>
</dbReference>
<dbReference type="GO" id="GO:0005829">
    <property type="term" value="C:cytosol"/>
    <property type="evidence" value="ECO:0007669"/>
    <property type="project" value="TreeGrafter"/>
</dbReference>
<feature type="domain" description="G" evidence="2">
    <location>
        <begin position="290"/>
        <end position="409"/>
    </location>
</feature>
<comment type="caution">
    <text evidence="3">The sequence shown here is derived from an EMBL/GenBank/DDBJ whole genome shotgun (WGS) entry which is preliminary data.</text>
</comment>
<feature type="transmembrane region" description="Helical" evidence="1">
    <location>
        <begin position="48"/>
        <end position="68"/>
    </location>
</feature>
<keyword evidence="1" id="KW-0812">Transmembrane</keyword>
<dbReference type="EMBL" id="PYMB01000003">
    <property type="protein sequence ID" value="PSW13530.1"/>
    <property type="molecule type" value="Genomic_DNA"/>
</dbReference>
<dbReference type="InterPro" id="IPR027417">
    <property type="entry name" value="P-loop_NTPase"/>
</dbReference>
<dbReference type="Pfam" id="PF01926">
    <property type="entry name" value="MMR_HSR1"/>
    <property type="match status" value="1"/>
</dbReference>
<protein>
    <submittedName>
        <fullName evidence="3">GTPase</fullName>
    </submittedName>
</protein>
<reference evidence="3 4" key="1">
    <citation type="submission" date="2018-03" db="EMBL/GenBank/DDBJ databases">
        <title>Whole genome sequencing of Histamine producing bacteria.</title>
        <authorList>
            <person name="Butler K."/>
        </authorList>
    </citation>
    <scope>NUCLEOTIDE SEQUENCE [LARGE SCALE GENOMIC DNA]</scope>
    <source>
        <strain evidence="3 4">DSM 19138</strain>
    </source>
</reference>
<keyword evidence="1" id="KW-1133">Transmembrane helix</keyword>
<dbReference type="GO" id="GO:0005525">
    <property type="term" value="F:GTP binding"/>
    <property type="evidence" value="ECO:0007669"/>
    <property type="project" value="InterPro"/>
</dbReference>
<dbReference type="AlphaFoldDB" id="A0A2T3NG48"/>
<evidence type="ECO:0000313" key="4">
    <source>
        <dbReference type="Proteomes" id="UP000241346"/>
    </source>
</evidence>
<dbReference type="InterPro" id="IPR006073">
    <property type="entry name" value="GTP-bd"/>
</dbReference>
<feature type="transmembrane region" description="Helical" evidence="1">
    <location>
        <begin position="21"/>
        <end position="42"/>
    </location>
</feature>
<dbReference type="Gene3D" id="3.40.50.300">
    <property type="entry name" value="P-loop containing nucleotide triphosphate hydrolases"/>
    <property type="match status" value="1"/>
</dbReference>
<organism evidence="3 4">
    <name type="scientific">Photobacterium rosenbergii</name>
    <dbReference type="NCBI Taxonomy" id="294936"/>
    <lineage>
        <taxon>Bacteria</taxon>
        <taxon>Pseudomonadati</taxon>
        <taxon>Pseudomonadota</taxon>
        <taxon>Gammaproteobacteria</taxon>
        <taxon>Vibrionales</taxon>
        <taxon>Vibrionaceae</taxon>
        <taxon>Photobacterium</taxon>
    </lineage>
</organism>
<keyword evidence="1" id="KW-0472">Membrane</keyword>
<dbReference type="PANTHER" id="PTHR42714:SF2">
    <property type="entry name" value="TRNA MODIFICATION GTPASE GTPBP3, MITOCHONDRIAL"/>
    <property type="match status" value="1"/>
</dbReference>
<evidence type="ECO:0000313" key="3">
    <source>
        <dbReference type="EMBL" id="PSW13530.1"/>
    </source>
</evidence>
<dbReference type="OrthoDB" id="238366at2"/>
<proteinExistence type="predicted"/>
<gene>
    <name evidence="3" type="ORF">C9J01_11930</name>
</gene>
<dbReference type="SUPFAM" id="SSF52540">
    <property type="entry name" value="P-loop containing nucleoside triphosphate hydrolases"/>
    <property type="match status" value="1"/>
</dbReference>
<accession>A0A2T3NG48</accession>
<dbReference type="GO" id="GO:0030488">
    <property type="term" value="P:tRNA methylation"/>
    <property type="evidence" value="ECO:0007669"/>
    <property type="project" value="TreeGrafter"/>
</dbReference>